<evidence type="ECO:0000313" key="3">
    <source>
        <dbReference type="Proteomes" id="UP000680634"/>
    </source>
</evidence>
<reference evidence="3" key="2">
    <citation type="submission" date="2023-07" db="EMBL/GenBank/DDBJ databases">
        <title>Genome-inferred correspondence between phylogeny and metabolic traits in the wild Drosophila gut microbiome.</title>
        <authorList>
            <person name="Bueno E."/>
            <person name="Blow F."/>
            <person name="Douglas A.E."/>
        </authorList>
    </citation>
    <scope>NUCLEOTIDE SEQUENCE [LARGE SCALE GENOMIC DNA]</scope>
    <source>
        <strain evidence="3">JGM97</strain>
    </source>
</reference>
<keyword evidence="3" id="KW-1185">Reference proteome</keyword>
<proteinExistence type="predicted"/>
<dbReference type="EMBL" id="JAERKB010000001">
    <property type="protein sequence ID" value="MBS0967587.1"/>
    <property type="molecule type" value="Genomic_DNA"/>
</dbReference>
<protein>
    <recommendedName>
        <fullName evidence="1">IclR-ED domain-containing protein</fullName>
    </recommendedName>
</protein>
<dbReference type="SUPFAM" id="SSF55781">
    <property type="entry name" value="GAF domain-like"/>
    <property type="match status" value="1"/>
</dbReference>
<evidence type="ECO:0000313" key="2">
    <source>
        <dbReference type="EMBL" id="MBS0967587.1"/>
    </source>
</evidence>
<dbReference type="Gene3D" id="3.30.450.40">
    <property type="match status" value="1"/>
</dbReference>
<dbReference type="InterPro" id="IPR014757">
    <property type="entry name" value="Tscrpt_reg_IclR_C"/>
</dbReference>
<accession>A0ABS5JCG3</accession>
<evidence type="ECO:0000259" key="1">
    <source>
        <dbReference type="Pfam" id="PF01614"/>
    </source>
</evidence>
<feature type="domain" description="IclR-ED" evidence="1">
    <location>
        <begin position="8"/>
        <end position="67"/>
    </location>
</feature>
<comment type="caution">
    <text evidence="2">The sequence shown here is derived from an EMBL/GenBank/DDBJ whole genome shotgun (WGS) entry which is preliminary data.</text>
</comment>
<reference evidence="2 3" key="1">
    <citation type="submission" date="2020-12" db="EMBL/GenBank/DDBJ databases">
        <authorList>
            <person name="Mcmullen J.G."/>
        </authorList>
    </citation>
    <scope>NUCLEOTIDE SEQUENCE [LARGE SCALE GENOMIC DNA]</scope>
    <source>
        <strain evidence="2 3">JGM97</strain>
    </source>
</reference>
<sequence length="72" mass="7800">MRPRWRAPRAQGYAIDRGEHAGGVCGLGGLRTATAERDALSLAVPAYRFSDSLESLLRTLRQCKAEIEAQAG</sequence>
<dbReference type="Pfam" id="PF01614">
    <property type="entry name" value="IclR_C"/>
    <property type="match status" value="1"/>
</dbReference>
<dbReference type="InterPro" id="IPR029016">
    <property type="entry name" value="GAF-like_dom_sf"/>
</dbReference>
<dbReference type="Proteomes" id="UP000680634">
    <property type="component" value="Unassembled WGS sequence"/>
</dbReference>
<organism evidence="2 3">
    <name type="scientific">Nissabacter archeti</name>
    <dbReference type="NCBI Taxonomy" id="1917880"/>
    <lineage>
        <taxon>Bacteria</taxon>
        <taxon>Pseudomonadati</taxon>
        <taxon>Pseudomonadota</taxon>
        <taxon>Gammaproteobacteria</taxon>
        <taxon>Enterobacterales</taxon>
        <taxon>Yersiniaceae</taxon>
        <taxon>Nissabacter</taxon>
    </lineage>
</organism>
<gene>
    <name evidence="2" type="ORF">JK232_01630</name>
</gene>
<dbReference type="RefSeq" id="WP_212588681.1">
    <property type="nucleotide sequence ID" value="NZ_JAERKB010000001.1"/>
</dbReference>
<name>A0ABS5JCG3_9GAMM</name>